<protein>
    <submittedName>
        <fullName evidence="1">Uncharacterized protein</fullName>
    </submittedName>
</protein>
<evidence type="ECO:0000313" key="2">
    <source>
        <dbReference type="Proteomes" id="UP000238296"/>
    </source>
</evidence>
<dbReference type="AlphaFoldDB" id="A0A2S8BHK6"/>
<proteinExistence type="predicted"/>
<dbReference type="EMBL" id="PPEA01000544">
    <property type="protein sequence ID" value="PQM46105.1"/>
    <property type="molecule type" value="Genomic_DNA"/>
</dbReference>
<name>A0A2S8BHK6_9MYCO</name>
<evidence type="ECO:0000313" key="1">
    <source>
        <dbReference type="EMBL" id="PQM46105.1"/>
    </source>
</evidence>
<gene>
    <name evidence="1" type="ORF">C1Y40_03726</name>
</gene>
<organism evidence="1 2">
    <name type="scientific">Mycobacterium talmoniae</name>
    <dbReference type="NCBI Taxonomy" id="1858794"/>
    <lineage>
        <taxon>Bacteria</taxon>
        <taxon>Bacillati</taxon>
        <taxon>Actinomycetota</taxon>
        <taxon>Actinomycetes</taxon>
        <taxon>Mycobacteriales</taxon>
        <taxon>Mycobacteriaceae</taxon>
        <taxon>Mycobacterium</taxon>
    </lineage>
</organism>
<comment type="caution">
    <text evidence="1">The sequence shown here is derived from an EMBL/GenBank/DDBJ whole genome shotgun (WGS) entry which is preliminary data.</text>
</comment>
<reference evidence="1 2" key="1">
    <citation type="journal article" date="2017" name="Int. J. Syst. Evol. Microbiol.">
        <title>Mycobacterium talmoniae sp. nov., a slowly growing mycobacterium isolated from human respiratory samples.</title>
        <authorList>
            <person name="Davidson R.M."/>
            <person name="DeGroote M.A."/>
            <person name="Marola J.L."/>
            <person name="Buss S."/>
            <person name="Jones V."/>
            <person name="McNeil M.R."/>
            <person name="Freifeld A.G."/>
            <person name="Elaine Epperson L."/>
            <person name="Hasan N.A."/>
            <person name="Jackson M."/>
            <person name="Iwen P.C."/>
            <person name="Salfinger M."/>
            <person name="Strong M."/>
        </authorList>
    </citation>
    <scope>NUCLEOTIDE SEQUENCE [LARGE SCALE GENOMIC DNA]</scope>
    <source>
        <strain evidence="1 2">ATCC BAA-2683</strain>
    </source>
</reference>
<sequence>MLSNHFLSSTVLPLGAVNTATTWLVRSRPYTLSPSIDACTDWLPSS</sequence>
<dbReference type="Proteomes" id="UP000238296">
    <property type="component" value="Unassembled WGS sequence"/>
</dbReference>
<accession>A0A2S8BHK6</accession>